<keyword evidence="5" id="KW-1133">Transmembrane helix</keyword>
<dbReference type="InterPro" id="IPR015425">
    <property type="entry name" value="FH2_Formin"/>
</dbReference>
<dbReference type="EMBL" id="CP097504">
    <property type="protein sequence ID" value="URD89985.1"/>
    <property type="molecule type" value="Genomic_DNA"/>
</dbReference>
<dbReference type="GO" id="GO:0051015">
    <property type="term" value="F:actin filament binding"/>
    <property type="evidence" value="ECO:0007669"/>
    <property type="project" value="InterPro"/>
</dbReference>
<keyword evidence="2" id="KW-0732">Signal</keyword>
<evidence type="ECO:0000256" key="5">
    <source>
        <dbReference type="SAM" id="Phobius"/>
    </source>
</evidence>
<evidence type="ECO:0000259" key="6">
    <source>
        <dbReference type="SMART" id="SM00498"/>
    </source>
</evidence>
<feature type="compositionally biased region" description="Basic and acidic residues" evidence="4">
    <location>
        <begin position="443"/>
        <end position="454"/>
    </location>
</feature>
<reference evidence="7" key="1">
    <citation type="submission" date="2022-05" db="EMBL/GenBank/DDBJ databases">
        <title>The Musa troglodytarum L. genome provides insights into the mechanism of non-climacteric behaviour and enrichment of carotenoids.</title>
        <authorList>
            <person name="Wang J."/>
        </authorList>
    </citation>
    <scope>NUCLEOTIDE SEQUENCE</scope>
    <source>
        <tissue evidence="7">Leaf</tissue>
    </source>
</reference>
<feature type="region of interest" description="Disordered" evidence="4">
    <location>
        <begin position="210"/>
        <end position="413"/>
    </location>
</feature>
<feature type="compositionally biased region" description="Pro residues" evidence="4">
    <location>
        <begin position="320"/>
        <end position="338"/>
    </location>
</feature>
<accession>A0A9E7JQP5</accession>
<dbReference type="Gene3D" id="1.20.58.2220">
    <property type="entry name" value="Formin, FH2 domain"/>
    <property type="match status" value="1"/>
</dbReference>
<evidence type="ECO:0000256" key="4">
    <source>
        <dbReference type="SAM" id="MobiDB-lite"/>
    </source>
</evidence>
<dbReference type="InterPro" id="IPR042201">
    <property type="entry name" value="FH2_Formin_sf"/>
</dbReference>
<protein>
    <submittedName>
        <fullName evidence="7">FH2</fullName>
    </submittedName>
</protein>
<feature type="domain" description="FH2" evidence="6">
    <location>
        <begin position="444"/>
        <end position="858"/>
    </location>
</feature>
<name>A0A9E7JQP5_9LILI</name>
<dbReference type="OrthoDB" id="1668162at2759"/>
<feature type="compositionally biased region" description="Basic and acidic residues" evidence="4">
    <location>
        <begin position="154"/>
        <end position="164"/>
    </location>
</feature>
<dbReference type="AlphaFoldDB" id="A0A9E7JQP5"/>
<dbReference type="GO" id="GO:0045010">
    <property type="term" value="P:actin nucleation"/>
    <property type="evidence" value="ECO:0007669"/>
    <property type="project" value="InterPro"/>
</dbReference>
<feature type="compositionally biased region" description="Polar residues" evidence="4">
    <location>
        <begin position="432"/>
        <end position="442"/>
    </location>
</feature>
<comment type="similarity">
    <text evidence="3">Belongs to the formin-like family. Class-I subfamily.</text>
</comment>
<dbReference type="InterPro" id="IPR027643">
    <property type="entry name" value="Formin-like_plant"/>
</dbReference>
<dbReference type="SUPFAM" id="SSF101447">
    <property type="entry name" value="Formin homology 2 domain (FH2 domain)"/>
    <property type="match status" value="1"/>
</dbReference>
<gene>
    <name evidence="7" type="ORF">MUK42_24717</name>
</gene>
<evidence type="ECO:0000256" key="2">
    <source>
        <dbReference type="ARBA" id="ARBA00022729"/>
    </source>
</evidence>
<proteinExistence type="inferred from homology"/>
<feature type="compositionally biased region" description="Polar residues" evidence="4">
    <location>
        <begin position="876"/>
        <end position="886"/>
    </location>
</feature>
<dbReference type="PANTHER" id="PTHR23213">
    <property type="entry name" value="FORMIN-RELATED"/>
    <property type="match status" value="1"/>
</dbReference>
<dbReference type="SMART" id="SM00498">
    <property type="entry name" value="FH2"/>
    <property type="match status" value="1"/>
</dbReference>
<keyword evidence="5" id="KW-0812">Transmembrane</keyword>
<feature type="compositionally biased region" description="Low complexity" evidence="4">
    <location>
        <begin position="264"/>
        <end position="283"/>
    </location>
</feature>
<dbReference type="Proteomes" id="UP001055439">
    <property type="component" value="Chromosome 2"/>
</dbReference>
<evidence type="ECO:0000313" key="7">
    <source>
        <dbReference type="EMBL" id="URD89985.1"/>
    </source>
</evidence>
<feature type="compositionally biased region" description="Pro residues" evidence="4">
    <location>
        <begin position="392"/>
        <end position="403"/>
    </location>
</feature>
<evidence type="ECO:0000313" key="8">
    <source>
        <dbReference type="Proteomes" id="UP001055439"/>
    </source>
</evidence>
<organism evidence="7 8">
    <name type="scientific">Musa troglodytarum</name>
    <name type="common">fe'i banana</name>
    <dbReference type="NCBI Taxonomy" id="320322"/>
    <lineage>
        <taxon>Eukaryota</taxon>
        <taxon>Viridiplantae</taxon>
        <taxon>Streptophyta</taxon>
        <taxon>Embryophyta</taxon>
        <taxon>Tracheophyta</taxon>
        <taxon>Spermatophyta</taxon>
        <taxon>Magnoliopsida</taxon>
        <taxon>Liliopsida</taxon>
        <taxon>Zingiberales</taxon>
        <taxon>Musaceae</taxon>
        <taxon>Musa</taxon>
    </lineage>
</organism>
<dbReference type="Pfam" id="PF02181">
    <property type="entry name" value="FH2"/>
    <property type="match status" value="1"/>
</dbReference>
<comment type="subcellular location">
    <subcellularLocation>
        <location evidence="1">Membrane</location>
        <topology evidence="1">Single-pass membrane protein</topology>
    </subcellularLocation>
</comment>
<evidence type="ECO:0000256" key="1">
    <source>
        <dbReference type="ARBA" id="ARBA00004167"/>
    </source>
</evidence>
<sequence>MSMFAFFLLLSYASLHFFYYMTTITTTTSTATTTSAAIHNRRTLHQPFFPLTSSSLPPAQPPSPSLPKYPSSSATSHSFRPFFPLYPSPPPPPPPSPVATLPTFPANISSLVSSPSRHSSPRLVPAVVSPLLALALLGLSLALFVHICRRRRRGGADKDARSDSLRFFPPDTTASDGRKLSATSSAAPPPAGPAGSEFLYLGTLVNSRGRANESSAAQPAAGGGSPYRKLGSPELRPLPPLPRQFHNAEGGRSSSEEFYSPKNSPGVKGSSAAGPASSSKKPALGSKMERCGSRSSTLSTPSCISSNVASSPSQSSPTTSSPPPLRPPPLLRPPTPSPPKRRPPSHSSPSSPPEADCDRKSATLQSSGQNLQSPRKIGDFARKSVVVGHNPVLPPPPLPPPAPGGSREGQNVTMPAFQPPVLVPPRIPVSWSSSVTPENSNAAEKHEENPRPKLKPLHWDKVRASSDQAMVWDQLKSGSFQLNEEMIETLFLSNTGMTTNELTGGQINPSMNQESKILEPKKSRNIAILLKALNVNKEEVCEALLEGKVDSFGNEILEALTKMVPSREEELKLKEYKNDSPFKLDPAESFLKAVLDIPFAFKRVDAMLYIANFYPEVNHLRNLFRTLEIACEELRSSRMFSKLLGAVLKTGNRMNIGTNRGEAHAFKLDALLKLVDVKGTDGKTTLLHFVVQEISRAEGSRLSANFSSINHQSNTVTDLEYCKLGIQVVSSLSVELSNVKKAAAMDSDMLSFYVAKFGGGLGKIQEVLQLNNSFSNENGHHFHDAMIEFMRKAEDEILDIQARESSALSMVKEITEYFHGDSTKEESHPFRVFVVVRDFLATLDQVCREVGKINEHNIIIMELHLPVTVNQTSDPVFPSFQASRPGSSDDDSSLSS</sequence>
<dbReference type="PANTHER" id="PTHR23213:SF368">
    <property type="entry name" value="HISTONE H3-K79 METHYLTRANSFERASE"/>
    <property type="match status" value="1"/>
</dbReference>
<feature type="compositionally biased region" description="Polar residues" evidence="4">
    <location>
        <begin position="252"/>
        <end position="263"/>
    </location>
</feature>
<dbReference type="GO" id="GO:0016020">
    <property type="term" value="C:membrane"/>
    <property type="evidence" value="ECO:0007669"/>
    <property type="project" value="UniProtKB-SubCell"/>
</dbReference>
<evidence type="ECO:0000256" key="3">
    <source>
        <dbReference type="ARBA" id="ARBA00025793"/>
    </source>
</evidence>
<keyword evidence="5" id="KW-0472">Membrane</keyword>
<keyword evidence="8" id="KW-1185">Reference proteome</keyword>
<feature type="region of interest" description="Disordered" evidence="4">
    <location>
        <begin position="876"/>
        <end position="896"/>
    </location>
</feature>
<feature type="transmembrane region" description="Helical" evidence="5">
    <location>
        <begin position="123"/>
        <end position="145"/>
    </location>
</feature>
<feature type="region of interest" description="Disordered" evidence="4">
    <location>
        <begin position="432"/>
        <end position="454"/>
    </location>
</feature>
<feature type="region of interest" description="Disordered" evidence="4">
    <location>
        <begin position="152"/>
        <end position="193"/>
    </location>
</feature>
<feature type="compositionally biased region" description="Polar residues" evidence="4">
    <location>
        <begin position="362"/>
        <end position="373"/>
    </location>
</feature>
<feature type="compositionally biased region" description="Low complexity" evidence="4">
    <location>
        <begin position="293"/>
        <end position="319"/>
    </location>
</feature>